<dbReference type="InterPro" id="IPR000866">
    <property type="entry name" value="AhpC/TSA"/>
</dbReference>
<dbReference type="AlphaFoldDB" id="A0A9E4K767"/>
<reference evidence="3" key="1">
    <citation type="journal article" date="2021" name="Proc. Natl. Acad. Sci. U.S.A.">
        <title>Global biogeography of chemosynthetic symbionts reveals both localized and globally distributed symbiont groups. .</title>
        <authorList>
            <person name="Osvatic J.T."/>
            <person name="Wilkins L.G.E."/>
            <person name="Leibrecht L."/>
            <person name="Leray M."/>
            <person name="Zauner S."/>
            <person name="Polzin J."/>
            <person name="Camacho Y."/>
            <person name="Gros O."/>
            <person name="van Gils J.A."/>
            <person name="Eisen J.A."/>
            <person name="Petersen J.M."/>
            <person name="Yuen B."/>
        </authorList>
    </citation>
    <scope>NUCLEOTIDE SEQUENCE</scope>
    <source>
        <strain evidence="3">MAGL173</strain>
    </source>
</reference>
<dbReference type="SUPFAM" id="SSF52833">
    <property type="entry name" value="Thioredoxin-like"/>
    <property type="match status" value="1"/>
</dbReference>
<organism evidence="3 4">
    <name type="scientific">Candidatus Thiodiazotropha lotti</name>
    <dbReference type="NCBI Taxonomy" id="2792787"/>
    <lineage>
        <taxon>Bacteria</taxon>
        <taxon>Pseudomonadati</taxon>
        <taxon>Pseudomonadota</taxon>
        <taxon>Gammaproteobacteria</taxon>
        <taxon>Chromatiales</taxon>
        <taxon>Sedimenticolaceae</taxon>
        <taxon>Candidatus Thiodiazotropha</taxon>
    </lineage>
</organism>
<dbReference type="EMBL" id="JAEPDI010000015">
    <property type="protein sequence ID" value="MCG7940857.1"/>
    <property type="molecule type" value="Genomic_DNA"/>
</dbReference>
<name>A0A9E4K767_9GAMM</name>
<accession>A0A9E4K767</accession>
<evidence type="ECO:0000259" key="2">
    <source>
        <dbReference type="PROSITE" id="PS51352"/>
    </source>
</evidence>
<dbReference type="GO" id="GO:0015036">
    <property type="term" value="F:disulfide oxidoreductase activity"/>
    <property type="evidence" value="ECO:0007669"/>
    <property type="project" value="UniProtKB-ARBA"/>
</dbReference>
<sequence length="176" mass="19598">MAAEPQAPQGCQSQAFGSGHFRAYADPKPVSRNAFYNSEGQKVPLDTLPGPRALLVNFWTTWCTPCREEMPSMDRLQARISPDQLMILPLVRDGKGVSEANRFYRTHEITHLPVAADRFGKISYDHRIGALPQTLFVDQQGMVKGMLIGAVDWESKPVLQLLSNCLDVSLNEASLR</sequence>
<dbReference type="InterPro" id="IPR017937">
    <property type="entry name" value="Thioredoxin_CS"/>
</dbReference>
<protein>
    <submittedName>
        <fullName evidence="3">TlpA family protein disulfide reductase</fullName>
    </submittedName>
</protein>
<dbReference type="PROSITE" id="PS51352">
    <property type="entry name" value="THIOREDOXIN_2"/>
    <property type="match status" value="1"/>
</dbReference>
<dbReference type="InterPro" id="IPR050553">
    <property type="entry name" value="Thioredoxin_ResA/DsbE_sf"/>
</dbReference>
<dbReference type="PROSITE" id="PS00194">
    <property type="entry name" value="THIOREDOXIN_1"/>
    <property type="match status" value="1"/>
</dbReference>
<dbReference type="GO" id="GO:0016209">
    <property type="term" value="F:antioxidant activity"/>
    <property type="evidence" value="ECO:0007669"/>
    <property type="project" value="InterPro"/>
</dbReference>
<dbReference type="InterPro" id="IPR036249">
    <property type="entry name" value="Thioredoxin-like_sf"/>
</dbReference>
<comment type="caution">
    <text evidence="3">The sequence shown here is derived from an EMBL/GenBank/DDBJ whole genome shotgun (WGS) entry which is preliminary data.</text>
</comment>
<keyword evidence="1" id="KW-0676">Redox-active center</keyword>
<dbReference type="PANTHER" id="PTHR42852">
    <property type="entry name" value="THIOL:DISULFIDE INTERCHANGE PROTEIN DSBE"/>
    <property type="match status" value="1"/>
</dbReference>
<dbReference type="InterPro" id="IPR013766">
    <property type="entry name" value="Thioredoxin_domain"/>
</dbReference>
<dbReference type="PANTHER" id="PTHR42852:SF13">
    <property type="entry name" value="PROTEIN DIPZ"/>
    <property type="match status" value="1"/>
</dbReference>
<proteinExistence type="predicted"/>
<feature type="domain" description="Thioredoxin" evidence="2">
    <location>
        <begin position="24"/>
        <end position="167"/>
    </location>
</feature>
<dbReference type="Gene3D" id="3.40.30.10">
    <property type="entry name" value="Glutaredoxin"/>
    <property type="match status" value="1"/>
</dbReference>
<dbReference type="Pfam" id="PF00578">
    <property type="entry name" value="AhpC-TSA"/>
    <property type="match status" value="1"/>
</dbReference>
<gene>
    <name evidence="3" type="ORF">JAZ04_18630</name>
</gene>
<evidence type="ECO:0000313" key="4">
    <source>
        <dbReference type="Proteomes" id="UP000886687"/>
    </source>
</evidence>
<evidence type="ECO:0000313" key="3">
    <source>
        <dbReference type="EMBL" id="MCG7940857.1"/>
    </source>
</evidence>
<dbReference type="Proteomes" id="UP000886687">
    <property type="component" value="Unassembled WGS sequence"/>
</dbReference>
<evidence type="ECO:0000256" key="1">
    <source>
        <dbReference type="ARBA" id="ARBA00023284"/>
    </source>
</evidence>
<dbReference type="CDD" id="cd02966">
    <property type="entry name" value="TlpA_like_family"/>
    <property type="match status" value="1"/>
</dbReference>